<dbReference type="InterPro" id="IPR003339">
    <property type="entry name" value="ABC/ECF_trnsptr_transmembrane"/>
</dbReference>
<proteinExistence type="predicted"/>
<dbReference type="Pfam" id="PF02361">
    <property type="entry name" value="CbiQ"/>
    <property type="match status" value="1"/>
</dbReference>
<feature type="transmembrane region" description="Helical" evidence="5">
    <location>
        <begin position="73"/>
        <end position="94"/>
    </location>
</feature>
<dbReference type="PANTHER" id="PTHR33514">
    <property type="entry name" value="PROTEIN ABCI12, CHLOROPLASTIC"/>
    <property type="match status" value="1"/>
</dbReference>
<feature type="transmembrane region" description="Helical" evidence="5">
    <location>
        <begin position="45"/>
        <end position="66"/>
    </location>
</feature>
<reference evidence="6 7" key="1">
    <citation type="submission" date="2016-01" db="EMBL/GenBank/DDBJ databases">
        <title>Highly variable Streptococcus oralis are common among viridans streptococci isolated from primates.</title>
        <authorList>
            <person name="Denapaite D."/>
            <person name="Rieger M."/>
            <person name="Koendgen S."/>
            <person name="Brueckner R."/>
            <person name="Ochigava I."/>
            <person name="Kappeler P."/>
            <person name="Maetz-Rensing K."/>
            <person name="Leendertz F."/>
            <person name="Hakenbeck R."/>
        </authorList>
    </citation>
    <scope>NUCLEOTIDE SEQUENCE [LARGE SCALE GENOMIC DNA]</scope>
    <source>
        <strain evidence="6 7">DD22</strain>
    </source>
</reference>
<keyword evidence="2 5" id="KW-0812">Transmembrane</keyword>
<dbReference type="CDD" id="cd16914">
    <property type="entry name" value="EcfT"/>
    <property type="match status" value="1"/>
</dbReference>
<feature type="transmembrane region" description="Helical" evidence="5">
    <location>
        <begin position="21"/>
        <end position="39"/>
    </location>
</feature>
<evidence type="ECO:0000256" key="5">
    <source>
        <dbReference type="SAM" id="Phobius"/>
    </source>
</evidence>
<keyword evidence="3 5" id="KW-1133">Transmembrane helix</keyword>
<evidence type="ECO:0000256" key="3">
    <source>
        <dbReference type="ARBA" id="ARBA00022989"/>
    </source>
</evidence>
<evidence type="ECO:0000256" key="1">
    <source>
        <dbReference type="ARBA" id="ARBA00004141"/>
    </source>
</evidence>
<evidence type="ECO:0000256" key="2">
    <source>
        <dbReference type="ARBA" id="ARBA00022692"/>
    </source>
</evidence>
<accession>A0A139R8Z7</accession>
<dbReference type="AlphaFoldDB" id="A0A139R8Z7"/>
<dbReference type="Proteomes" id="UP000070779">
    <property type="component" value="Unassembled WGS sequence"/>
</dbReference>
<dbReference type="PATRIC" id="fig|28037.238.peg.1895"/>
<feature type="transmembrane region" description="Helical" evidence="5">
    <location>
        <begin position="251"/>
        <end position="268"/>
    </location>
</feature>
<comment type="subcellular location">
    <subcellularLocation>
        <location evidence="1">Membrane</location>
        <topology evidence="1">Multi-pass membrane protein</topology>
    </subcellularLocation>
</comment>
<organism evidence="6 7">
    <name type="scientific">Streptococcus mitis</name>
    <dbReference type="NCBI Taxonomy" id="28037"/>
    <lineage>
        <taxon>Bacteria</taxon>
        <taxon>Bacillati</taxon>
        <taxon>Bacillota</taxon>
        <taxon>Bacilli</taxon>
        <taxon>Lactobacillales</taxon>
        <taxon>Streptococcaceae</taxon>
        <taxon>Streptococcus</taxon>
        <taxon>Streptococcus mitis group</taxon>
    </lineage>
</organism>
<keyword evidence="4 5" id="KW-0472">Membrane</keyword>
<dbReference type="GO" id="GO:0005886">
    <property type="term" value="C:plasma membrane"/>
    <property type="evidence" value="ECO:0007669"/>
    <property type="project" value="UniProtKB-ARBA"/>
</dbReference>
<evidence type="ECO:0000256" key="4">
    <source>
        <dbReference type="ARBA" id="ARBA00023136"/>
    </source>
</evidence>
<evidence type="ECO:0000313" key="7">
    <source>
        <dbReference type="Proteomes" id="UP000070779"/>
    </source>
</evidence>
<name>A0A139R8Z7_STRMT</name>
<gene>
    <name evidence="6" type="ORF">SMIDD22_01592</name>
</gene>
<feature type="transmembrane region" description="Helical" evidence="5">
    <location>
        <begin position="106"/>
        <end position="128"/>
    </location>
</feature>
<evidence type="ECO:0000313" key="6">
    <source>
        <dbReference type="EMBL" id="KXU11206.1"/>
    </source>
</evidence>
<protein>
    <submittedName>
        <fullName evidence="6">Transmembrane component of general energizing module of ECF transporter</fullName>
    </submittedName>
</protein>
<dbReference type="EMBL" id="LQZD01000405">
    <property type="protein sequence ID" value="KXU11206.1"/>
    <property type="molecule type" value="Genomic_DNA"/>
</dbReference>
<dbReference type="PANTHER" id="PTHR33514:SF13">
    <property type="entry name" value="PROTEIN ABCI12, CHLOROPLASTIC"/>
    <property type="match status" value="1"/>
</dbReference>
<sequence>MDSMILGRYIPGDSIIHRLDPRSKLLAMMLLILIVFWANNPLTNLILFIATGIFIALSGVSLSLFIQGLKSMFFLIAFTTIFQLFFISNGNVLFEFSFVRITDYALQQAGIIFCRFVLIIFFSTLLTLTTMPLSLASAVEALLAPLKRVKVPVHEIGLMLSMSLRFVPTLMDDTTRIMNAQKARGVDFGEGSIVQKVKAMIPILIPLFATSLKRADSLAIAMEARGYQGGKRQKSIPTTEMDSKGYADYSGYYRTWLLLIFLKILVAFRN</sequence>
<comment type="caution">
    <text evidence="6">The sequence shown here is derived from an EMBL/GenBank/DDBJ whole genome shotgun (WGS) entry which is preliminary data.</text>
</comment>